<proteinExistence type="predicted"/>
<keyword evidence="1" id="KW-1133">Transmembrane helix</keyword>
<comment type="caution">
    <text evidence="2">The sequence shown here is derived from an EMBL/GenBank/DDBJ whole genome shotgun (WGS) entry which is preliminary data.</text>
</comment>
<keyword evidence="1" id="KW-0472">Membrane</keyword>
<keyword evidence="3" id="KW-1185">Reference proteome</keyword>
<reference evidence="2 3" key="1">
    <citation type="journal article" date="2014" name="Front. Microbiol.">
        <title>Population and genomic analysis of the genus Halorubrum.</title>
        <authorList>
            <person name="Fullmer M.S."/>
            <person name="Soucy S.M."/>
            <person name="Swithers K.S."/>
            <person name="Makkay A.M."/>
            <person name="Wheeler R."/>
            <person name="Ventosa A."/>
            <person name="Gogarten J.P."/>
            <person name="Papke R.T."/>
        </authorList>
    </citation>
    <scope>NUCLEOTIDE SEQUENCE [LARGE SCALE GENOMIC DNA]</scope>
    <source>
        <strain evidence="2 3">C49</strain>
    </source>
</reference>
<feature type="transmembrane region" description="Helical" evidence="1">
    <location>
        <begin position="45"/>
        <end position="65"/>
    </location>
</feature>
<sequence>MLAIAFVQYKLVTPLASVVVLYGMAMSQMWRVLQAPEPLLPGTPVYLYLIDWPLLFLIALGSGLIERRVRTANTSAKGSGKR</sequence>
<dbReference type="EMBL" id="NHOA01000120">
    <property type="protein sequence ID" value="PHQ38093.1"/>
    <property type="molecule type" value="Genomic_DNA"/>
</dbReference>
<evidence type="ECO:0000256" key="1">
    <source>
        <dbReference type="SAM" id="Phobius"/>
    </source>
</evidence>
<evidence type="ECO:0000313" key="3">
    <source>
        <dbReference type="Proteomes" id="UP000222824"/>
    </source>
</evidence>
<name>A0A2G1WGI4_9EURY</name>
<gene>
    <name evidence="2" type="ORF">DJ69_13400</name>
</gene>
<evidence type="ECO:0000313" key="2">
    <source>
        <dbReference type="EMBL" id="PHQ38093.1"/>
    </source>
</evidence>
<feature type="transmembrane region" description="Helical" evidence="1">
    <location>
        <begin position="12"/>
        <end position="33"/>
    </location>
</feature>
<dbReference type="Proteomes" id="UP000222824">
    <property type="component" value="Unassembled WGS sequence"/>
</dbReference>
<accession>A0A2G1WGI4</accession>
<keyword evidence="1" id="KW-0812">Transmembrane</keyword>
<organism evidence="2 3">
    <name type="scientific">Halorubrum persicum</name>
    <dbReference type="NCBI Taxonomy" id="1383844"/>
    <lineage>
        <taxon>Archaea</taxon>
        <taxon>Methanobacteriati</taxon>
        <taxon>Methanobacteriota</taxon>
        <taxon>Stenosarchaea group</taxon>
        <taxon>Halobacteria</taxon>
        <taxon>Halobacteriales</taxon>
        <taxon>Haloferacaceae</taxon>
        <taxon>Halorubrum</taxon>
    </lineage>
</organism>
<protein>
    <submittedName>
        <fullName evidence="2">Uncharacterized protein</fullName>
    </submittedName>
</protein>
<dbReference type="AlphaFoldDB" id="A0A2G1WGI4"/>